<dbReference type="InterPro" id="IPR050425">
    <property type="entry name" value="NAD(P)_dehydrat-like"/>
</dbReference>
<name>S3D1H7_GLAL2</name>
<organism evidence="4 5">
    <name type="scientific">Glarea lozoyensis (strain ATCC 20868 / MF5171)</name>
    <dbReference type="NCBI Taxonomy" id="1116229"/>
    <lineage>
        <taxon>Eukaryota</taxon>
        <taxon>Fungi</taxon>
        <taxon>Dikarya</taxon>
        <taxon>Ascomycota</taxon>
        <taxon>Pezizomycotina</taxon>
        <taxon>Leotiomycetes</taxon>
        <taxon>Helotiales</taxon>
        <taxon>Helotiaceae</taxon>
        <taxon>Glarea</taxon>
    </lineage>
</organism>
<dbReference type="InterPro" id="IPR001509">
    <property type="entry name" value="Epimerase_deHydtase"/>
</dbReference>
<dbReference type="eggNOG" id="KOG1502">
    <property type="taxonomic scope" value="Eukaryota"/>
</dbReference>
<keyword evidence="1" id="KW-0560">Oxidoreductase</keyword>
<protein>
    <submittedName>
        <fullName evidence="4">NAD(P)-binding Rossmann-fold containing protein</fullName>
    </submittedName>
</protein>
<dbReference type="STRING" id="1116229.S3D1H7"/>
<dbReference type="SUPFAM" id="SSF51735">
    <property type="entry name" value="NAD(P)-binding Rossmann-fold domains"/>
    <property type="match status" value="1"/>
</dbReference>
<gene>
    <name evidence="4" type="ORF">GLAREA_03986</name>
</gene>
<dbReference type="Proteomes" id="UP000016922">
    <property type="component" value="Unassembled WGS sequence"/>
</dbReference>
<accession>S3D1H7</accession>
<proteinExistence type="inferred from homology"/>
<dbReference type="FunFam" id="3.40.50.720:FF:000426">
    <property type="entry name" value="Aldehyde reductase 2"/>
    <property type="match status" value="1"/>
</dbReference>
<dbReference type="KEGG" id="glz:GLAREA_03986"/>
<sequence length="333" mass="36524">MTSAIAKDSIVLVTGCNGFIGSHVVDQSLQAGYRVRGTTRDLKKLERLTKLWEEKHGAGRFEAVVVPNMAEDGAFDDAVKGVSAIAHVASNLTFKADPNAVIPEVIAGIKSILKSAASSATVKRFVFTSSSTAAASPIPNKVFHIDSKTWNDAVVDEAWAPPPYEPMRAYAVYSASKVEAERALWKFVEENKPGFVVNAVLPDTVFGKILDRNLHVSTAGFVNALYKGEQQHLPPQWFVDVQDVALLHLACMTDPLIKNERIIAFAEPWNWNDILRIMRKLRPNEKIIDDYADDNARDLSTVDNARGNEILKGFGKSGFTSLEESVKGNIDGL</sequence>
<dbReference type="GeneID" id="19463041"/>
<evidence type="ECO:0000256" key="1">
    <source>
        <dbReference type="ARBA" id="ARBA00023002"/>
    </source>
</evidence>
<dbReference type="GO" id="GO:0016616">
    <property type="term" value="F:oxidoreductase activity, acting on the CH-OH group of donors, NAD or NADP as acceptor"/>
    <property type="evidence" value="ECO:0007669"/>
    <property type="project" value="TreeGrafter"/>
</dbReference>
<dbReference type="InterPro" id="IPR036291">
    <property type="entry name" value="NAD(P)-bd_dom_sf"/>
</dbReference>
<dbReference type="AlphaFoldDB" id="S3D1H7"/>
<dbReference type="PANTHER" id="PTHR10366:SF562">
    <property type="entry name" value="ALDEHYDE REDUCTASE II (AFU_ORTHOLOGUE AFUA_1G11360)"/>
    <property type="match status" value="1"/>
</dbReference>
<dbReference type="OrthoDB" id="2735536at2759"/>
<dbReference type="Gene3D" id="3.40.50.720">
    <property type="entry name" value="NAD(P)-binding Rossmann-like Domain"/>
    <property type="match status" value="1"/>
</dbReference>
<comment type="similarity">
    <text evidence="2">Belongs to the NAD(P)-dependent epimerase/dehydratase family. Dihydroflavonol-4-reductase subfamily.</text>
</comment>
<evidence type="ECO:0000259" key="3">
    <source>
        <dbReference type="Pfam" id="PF01370"/>
    </source>
</evidence>
<keyword evidence="5" id="KW-1185">Reference proteome</keyword>
<evidence type="ECO:0000313" key="5">
    <source>
        <dbReference type="Proteomes" id="UP000016922"/>
    </source>
</evidence>
<reference evidence="4 5" key="1">
    <citation type="journal article" date="2013" name="BMC Genomics">
        <title>Genomics-driven discovery of the pneumocandin biosynthetic gene cluster in the fungus Glarea lozoyensis.</title>
        <authorList>
            <person name="Chen L."/>
            <person name="Yue Q."/>
            <person name="Zhang X."/>
            <person name="Xiang M."/>
            <person name="Wang C."/>
            <person name="Li S."/>
            <person name="Che Y."/>
            <person name="Ortiz-Lopez F.J."/>
            <person name="Bills G.F."/>
            <person name="Liu X."/>
            <person name="An Z."/>
        </authorList>
    </citation>
    <scope>NUCLEOTIDE SEQUENCE [LARGE SCALE GENOMIC DNA]</scope>
    <source>
        <strain evidence="5">ATCC 20868 / MF5171</strain>
    </source>
</reference>
<evidence type="ECO:0000313" key="4">
    <source>
        <dbReference type="EMBL" id="EPE31019.1"/>
    </source>
</evidence>
<dbReference type="Pfam" id="PF01370">
    <property type="entry name" value="Epimerase"/>
    <property type="match status" value="1"/>
</dbReference>
<evidence type="ECO:0000256" key="2">
    <source>
        <dbReference type="ARBA" id="ARBA00023445"/>
    </source>
</evidence>
<dbReference type="RefSeq" id="XP_008082430.1">
    <property type="nucleotide sequence ID" value="XM_008084239.1"/>
</dbReference>
<dbReference type="HOGENOM" id="CLU_007383_9_2_1"/>
<feature type="domain" description="NAD-dependent epimerase/dehydratase" evidence="3">
    <location>
        <begin position="11"/>
        <end position="254"/>
    </location>
</feature>
<dbReference type="PANTHER" id="PTHR10366">
    <property type="entry name" value="NAD DEPENDENT EPIMERASE/DEHYDRATASE"/>
    <property type="match status" value="1"/>
</dbReference>
<dbReference type="OMA" id="CDAVVCM"/>
<dbReference type="EMBL" id="KE145363">
    <property type="protein sequence ID" value="EPE31019.1"/>
    <property type="molecule type" value="Genomic_DNA"/>
</dbReference>